<keyword evidence="1" id="KW-0805">Transcription regulation</keyword>
<accession>A0A6I4NRA4</accession>
<dbReference type="EMBL" id="WSTA01000001">
    <property type="protein sequence ID" value="MWB96956.1"/>
    <property type="molecule type" value="Genomic_DNA"/>
</dbReference>
<name>A0A6I4NRA4_9MICO</name>
<dbReference type="SUPFAM" id="SSF48498">
    <property type="entry name" value="Tetracyclin repressor-like, C-terminal domain"/>
    <property type="match status" value="1"/>
</dbReference>
<dbReference type="Gene3D" id="1.10.357.10">
    <property type="entry name" value="Tetracycline Repressor, domain 2"/>
    <property type="match status" value="1"/>
</dbReference>
<evidence type="ECO:0000313" key="6">
    <source>
        <dbReference type="EMBL" id="MWB96956.1"/>
    </source>
</evidence>
<dbReference type="SUPFAM" id="SSF46689">
    <property type="entry name" value="Homeodomain-like"/>
    <property type="match status" value="1"/>
</dbReference>
<dbReference type="PRINTS" id="PR00455">
    <property type="entry name" value="HTHTETR"/>
</dbReference>
<evidence type="ECO:0000259" key="5">
    <source>
        <dbReference type="PROSITE" id="PS50977"/>
    </source>
</evidence>
<evidence type="ECO:0000256" key="4">
    <source>
        <dbReference type="PROSITE-ProRule" id="PRU00335"/>
    </source>
</evidence>
<keyword evidence="7" id="KW-1185">Reference proteome</keyword>
<dbReference type="RefSeq" id="WP_160422235.1">
    <property type="nucleotide sequence ID" value="NZ_WSTA01000001.1"/>
</dbReference>
<feature type="domain" description="HTH tetR-type" evidence="5">
    <location>
        <begin position="13"/>
        <end position="73"/>
    </location>
</feature>
<evidence type="ECO:0000313" key="7">
    <source>
        <dbReference type="Proteomes" id="UP000438182"/>
    </source>
</evidence>
<protein>
    <submittedName>
        <fullName evidence="6">TetR family transcriptional regulator</fullName>
    </submittedName>
</protein>
<dbReference type="PROSITE" id="PS50977">
    <property type="entry name" value="HTH_TETR_2"/>
    <property type="match status" value="1"/>
</dbReference>
<organism evidence="6 7">
    <name type="scientific">Agromyces seonyuensis</name>
    <dbReference type="NCBI Taxonomy" id="2662446"/>
    <lineage>
        <taxon>Bacteria</taxon>
        <taxon>Bacillati</taxon>
        <taxon>Actinomycetota</taxon>
        <taxon>Actinomycetes</taxon>
        <taxon>Micrococcales</taxon>
        <taxon>Microbacteriaceae</taxon>
        <taxon>Agromyces</taxon>
    </lineage>
</organism>
<dbReference type="InterPro" id="IPR036271">
    <property type="entry name" value="Tet_transcr_reg_TetR-rel_C_sf"/>
</dbReference>
<keyword evidence="3" id="KW-0804">Transcription</keyword>
<comment type="caution">
    <text evidence="6">The sequence shown here is derived from an EMBL/GenBank/DDBJ whole genome shotgun (WGS) entry which is preliminary data.</text>
</comment>
<evidence type="ECO:0000256" key="3">
    <source>
        <dbReference type="ARBA" id="ARBA00023163"/>
    </source>
</evidence>
<dbReference type="GO" id="GO:0000976">
    <property type="term" value="F:transcription cis-regulatory region binding"/>
    <property type="evidence" value="ECO:0007669"/>
    <property type="project" value="TreeGrafter"/>
</dbReference>
<dbReference type="InterPro" id="IPR009057">
    <property type="entry name" value="Homeodomain-like_sf"/>
</dbReference>
<keyword evidence="2 4" id="KW-0238">DNA-binding</keyword>
<dbReference type="Pfam" id="PF00440">
    <property type="entry name" value="TetR_N"/>
    <property type="match status" value="1"/>
</dbReference>
<dbReference type="GO" id="GO:0003700">
    <property type="term" value="F:DNA-binding transcription factor activity"/>
    <property type="evidence" value="ECO:0007669"/>
    <property type="project" value="TreeGrafter"/>
</dbReference>
<proteinExistence type="predicted"/>
<evidence type="ECO:0000256" key="1">
    <source>
        <dbReference type="ARBA" id="ARBA00023015"/>
    </source>
</evidence>
<dbReference type="InterPro" id="IPR001647">
    <property type="entry name" value="HTH_TetR"/>
</dbReference>
<dbReference type="PANTHER" id="PTHR30055:SF234">
    <property type="entry name" value="HTH-TYPE TRANSCRIPTIONAL REGULATOR BETI"/>
    <property type="match status" value="1"/>
</dbReference>
<reference evidence="6 7" key="1">
    <citation type="submission" date="2019-12" db="EMBL/GenBank/DDBJ databases">
        <authorList>
            <person name="Kim Y.S."/>
        </authorList>
    </citation>
    <scope>NUCLEOTIDE SEQUENCE [LARGE SCALE GENOMIC DNA]</scope>
    <source>
        <strain evidence="6 7">MMS17-SY077</strain>
    </source>
</reference>
<dbReference type="PANTHER" id="PTHR30055">
    <property type="entry name" value="HTH-TYPE TRANSCRIPTIONAL REGULATOR RUTR"/>
    <property type="match status" value="1"/>
</dbReference>
<sequence length="211" mass="23420">MTRSTRGQYAKSARRRAVIAGAALDLIAESGHVDLSLAKVAAAAGVSERALFYHFPTREHVLVAALELADQRMADDLGSRDDSDLGDVNDVVARLARRSPEMLWRTRLTVYLNARAQEVEHPAHEYFLRHNSAAISSFANMLRHRQHRGLAHPDLEPESVARRLVAVWDGLQSQWLVDPSFDLAAEINAAFRQLSGQNLMEAKSAFEQALA</sequence>
<feature type="DNA-binding region" description="H-T-H motif" evidence="4">
    <location>
        <begin position="36"/>
        <end position="55"/>
    </location>
</feature>
<dbReference type="InterPro" id="IPR050109">
    <property type="entry name" value="HTH-type_TetR-like_transc_reg"/>
</dbReference>
<dbReference type="Proteomes" id="UP000438182">
    <property type="component" value="Unassembled WGS sequence"/>
</dbReference>
<evidence type="ECO:0000256" key="2">
    <source>
        <dbReference type="ARBA" id="ARBA00023125"/>
    </source>
</evidence>
<gene>
    <name evidence="6" type="ORF">GB864_00065</name>
</gene>
<dbReference type="AlphaFoldDB" id="A0A6I4NRA4"/>